<dbReference type="PANTHER" id="PTHR33713">
    <property type="entry name" value="ANTITOXIN YAFN-RELATED"/>
    <property type="match status" value="1"/>
</dbReference>
<dbReference type="InterPro" id="IPR036165">
    <property type="entry name" value="YefM-like_sf"/>
</dbReference>
<evidence type="ECO:0000256" key="2">
    <source>
        <dbReference type="RuleBase" id="RU362080"/>
    </source>
</evidence>
<comment type="similarity">
    <text evidence="1 2">Belongs to the phD/YefM antitoxin family.</text>
</comment>
<dbReference type="PANTHER" id="PTHR33713:SF10">
    <property type="entry name" value="ANTITOXIN YAFN"/>
    <property type="match status" value="1"/>
</dbReference>
<dbReference type="InterPro" id="IPR006442">
    <property type="entry name" value="Antitoxin_Phd/YefM"/>
</dbReference>
<dbReference type="RefSeq" id="WP_262601640.1">
    <property type="nucleotide sequence ID" value="NZ_CP103300.1"/>
</dbReference>
<name>A0ABY6H1E7_9GAMM</name>
<gene>
    <name evidence="3" type="ORF">NX720_22885</name>
</gene>
<dbReference type="Pfam" id="PF02604">
    <property type="entry name" value="PhdYeFM_antitox"/>
    <property type="match status" value="1"/>
</dbReference>
<comment type="function">
    <text evidence="2">Antitoxin component of a type II toxin-antitoxin (TA) system.</text>
</comment>
<accession>A0ABY6H1E7</accession>
<evidence type="ECO:0000256" key="1">
    <source>
        <dbReference type="ARBA" id="ARBA00009981"/>
    </source>
</evidence>
<evidence type="ECO:0000313" key="4">
    <source>
        <dbReference type="Proteomes" id="UP001163255"/>
    </source>
</evidence>
<reference evidence="3" key="1">
    <citation type="submission" date="2022-10" db="EMBL/GenBank/DDBJ databases">
        <title>Completed Genome Sequence of two octocoral isolated bacterium, Endozoicomonas euniceicola EF212T and Endozoicomonas gorgoniicola PS125T.</title>
        <authorList>
            <person name="Chiou Y.-J."/>
            <person name="Chen Y.-H."/>
        </authorList>
    </citation>
    <scope>NUCLEOTIDE SEQUENCE</scope>
    <source>
        <strain evidence="3">EF212</strain>
    </source>
</reference>
<sequence>MCNRENDKYVVMRNNEPAAVLLSVEKFESLMNELEDLRLEAVARERLTAFDGTTISHADMLKRFED</sequence>
<keyword evidence="4" id="KW-1185">Reference proteome</keyword>
<dbReference type="Proteomes" id="UP001163255">
    <property type="component" value="Chromosome"/>
</dbReference>
<organism evidence="3 4">
    <name type="scientific">Endozoicomonas euniceicola</name>
    <dbReference type="NCBI Taxonomy" id="1234143"/>
    <lineage>
        <taxon>Bacteria</taxon>
        <taxon>Pseudomonadati</taxon>
        <taxon>Pseudomonadota</taxon>
        <taxon>Gammaproteobacteria</taxon>
        <taxon>Oceanospirillales</taxon>
        <taxon>Endozoicomonadaceae</taxon>
        <taxon>Endozoicomonas</taxon>
    </lineage>
</organism>
<proteinExistence type="inferred from homology"/>
<dbReference type="NCBIfam" id="TIGR01552">
    <property type="entry name" value="phd_fam"/>
    <property type="match status" value="1"/>
</dbReference>
<evidence type="ECO:0000313" key="3">
    <source>
        <dbReference type="EMBL" id="UYM18895.1"/>
    </source>
</evidence>
<dbReference type="InterPro" id="IPR051405">
    <property type="entry name" value="phD/YefM_antitoxin"/>
</dbReference>
<dbReference type="SUPFAM" id="SSF143120">
    <property type="entry name" value="YefM-like"/>
    <property type="match status" value="1"/>
</dbReference>
<dbReference type="Gene3D" id="3.40.1620.10">
    <property type="entry name" value="YefM-like domain"/>
    <property type="match status" value="1"/>
</dbReference>
<dbReference type="EMBL" id="CP103300">
    <property type="protein sequence ID" value="UYM18895.1"/>
    <property type="molecule type" value="Genomic_DNA"/>
</dbReference>
<protein>
    <recommendedName>
        <fullName evidence="2">Antitoxin</fullName>
    </recommendedName>
</protein>